<organism evidence="2">
    <name type="scientific">Candidatus Methanophagaceae archaeon ANME-1 ERB6</name>
    <dbReference type="NCBI Taxonomy" id="2759912"/>
    <lineage>
        <taxon>Archaea</taxon>
        <taxon>Methanobacteriati</taxon>
        <taxon>Methanobacteriota</taxon>
        <taxon>Stenosarchaea group</taxon>
        <taxon>Methanomicrobia</taxon>
        <taxon>Candidatus Methanophagales</taxon>
        <taxon>Candidatus Methanophagaceae</taxon>
    </lineage>
</organism>
<feature type="transmembrane region" description="Helical" evidence="1">
    <location>
        <begin position="60"/>
        <end position="80"/>
    </location>
</feature>
<feature type="transmembrane region" description="Helical" evidence="1">
    <location>
        <begin position="6"/>
        <end position="25"/>
    </location>
</feature>
<dbReference type="InterPro" id="IPR038430">
    <property type="entry name" value="NDAH_ubi_oxred_su3_sf"/>
</dbReference>
<evidence type="ECO:0008006" key="3">
    <source>
        <dbReference type="Google" id="ProtNLM"/>
    </source>
</evidence>
<evidence type="ECO:0000313" key="2">
    <source>
        <dbReference type="EMBL" id="QNO53348.1"/>
    </source>
</evidence>
<reference evidence="2" key="1">
    <citation type="submission" date="2020-06" db="EMBL/GenBank/DDBJ databases">
        <title>Unique genomic features of the anaerobic methanotrophic archaea.</title>
        <authorList>
            <person name="Chadwick G.L."/>
            <person name="Skennerton C.T."/>
            <person name="Laso-Perez R."/>
            <person name="Leu A.O."/>
            <person name="Speth D.R."/>
            <person name="Yu H."/>
            <person name="Morgan-Lang C."/>
            <person name="Hatzenpichler R."/>
            <person name="Goudeau D."/>
            <person name="Malmstrom R."/>
            <person name="Brazelton W.J."/>
            <person name="Woyke T."/>
            <person name="Hallam S.J."/>
            <person name="Tyson G.W."/>
            <person name="Wegener G."/>
            <person name="Boetius A."/>
            <person name="Orphan V."/>
        </authorList>
    </citation>
    <scope>NUCLEOTIDE SEQUENCE</scope>
</reference>
<dbReference type="AlphaFoldDB" id="A0A7G9YZB4"/>
<accession>A0A7G9YZB4</accession>
<dbReference type="EMBL" id="MT631539">
    <property type="protein sequence ID" value="QNO53348.1"/>
    <property type="molecule type" value="Genomic_DNA"/>
</dbReference>
<name>A0A7G9YZB4_9EURY</name>
<evidence type="ECO:0000256" key="1">
    <source>
        <dbReference type="SAM" id="Phobius"/>
    </source>
</evidence>
<sequence length="120" mass="13864">MIGNVVVVGLVLVICILLDIVFFTLTKIWPRYYPSEVKQSRWESGNMPIRLPKYTLPMPYFGFMFMFMAAEPILVIILLFSAYPTVYFYAVLLLSLLLLLPTIYVGYKVSVEESILKLKK</sequence>
<feature type="transmembrane region" description="Helical" evidence="1">
    <location>
        <begin position="86"/>
        <end position="107"/>
    </location>
</feature>
<keyword evidence="1" id="KW-0812">Transmembrane</keyword>
<protein>
    <recommendedName>
        <fullName evidence="3">NADH-quinone oxidoreductase subunit A</fullName>
    </recommendedName>
</protein>
<dbReference type="Gene3D" id="1.20.58.1610">
    <property type="entry name" value="NADH:ubiquinone/plastoquinone oxidoreductase, chain 3"/>
    <property type="match status" value="1"/>
</dbReference>
<proteinExistence type="predicted"/>
<gene>
    <name evidence="2" type="ORF">KFLEFLPM_00001</name>
</gene>
<dbReference type="NCBIfam" id="NF004727">
    <property type="entry name" value="PRK06073.1-2"/>
    <property type="match status" value="1"/>
</dbReference>
<keyword evidence="1" id="KW-0472">Membrane</keyword>
<keyword evidence="1" id="KW-1133">Transmembrane helix</keyword>